<dbReference type="PROSITE" id="PS51471">
    <property type="entry name" value="FE2OG_OXY"/>
    <property type="match status" value="1"/>
</dbReference>
<reference evidence="9" key="1">
    <citation type="submission" date="2021-01" db="EMBL/GenBank/DDBJ databases">
        <authorList>
            <person name="Corre E."/>
            <person name="Pelletier E."/>
            <person name="Niang G."/>
            <person name="Scheremetjew M."/>
            <person name="Finn R."/>
            <person name="Kale V."/>
            <person name="Holt S."/>
            <person name="Cochrane G."/>
            <person name="Meng A."/>
            <person name="Brown T."/>
            <person name="Cohen L."/>
        </authorList>
    </citation>
    <scope>NUCLEOTIDE SEQUENCE</scope>
    <source>
        <strain evidence="9">CCMP219</strain>
    </source>
</reference>
<keyword evidence="5 6" id="KW-0408">Iron</keyword>
<dbReference type="InterPro" id="IPR037151">
    <property type="entry name" value="AlkB-like_sf"/>
</dbReference>
<dbReference type="GO" id="GO:0035516">
    <property type="term" value="F:broad specificity oxidative DNA demethylase activity"/>
    <property type="evidence" value="ECO:0007669"/>
    <property type="project" value="TreeGrafter"/>
</dbReference>
<dbReference type="AlphaFoldDB" id="A0A7R9VE33"/>
<keyword evidence="2 6" id="KW-0479">Metal-binding</keyword>
<accession>A0A7R9VE33</accession>
<gene>
    <name evidence="9" type="ORF">CEUR00632_LOCUS11583</name>
</gene>
<sequence length="636" mass="67591">MSRASLAPRGTSADASGVGATLSDEADAADAPQGSSPGVSQGAGENRFREVEKRYQLHKDQVMKRRKGRVRGGKFVVRPTDTSDMIDVHDPASLQRHLSDGTLTEQALPWTLSLPVEVQPMGKDRILAGRIDADASDNMQRATTRALVNGNNGRVPGAEACGNHAVCGDANQQPLKAYLLAGRPGFILIPGALPHGMQLSLMRTALEQMCEPPANTNHTARYGPLPGLWQAAQHNLHLSCKASMDGSHGKPKLDTRVDAVGAHTAGSGVTASKAVATASEAVATTGEAMATANEAVATTSEAVATACETMTTANKAVASRVGVCACAAVDHLRTTLAVCGGEQLARASYVRAGPAQRDRGMINVAGSEHAHDSAMPAFESPELEAAHASRPDRPGIDDGRAAVECEQTQAHQATEPASAQVLEPAPTRQCRAGRVWVPGGPGPSARHLLRKLRWATLGPQFKWTARKYDLESEHRPLPAELGQIAAQVASAVASMWRPVDRNNSAPVGPFRPDAAIINYYRDGDTLGGHLDDVEPDMDQPIVTMSLGCDAAFLMGGRTKDVLPLPLRLRSGDVVVLAGEARRCYHGMPRIFSEQGLPDGLKPNSMRPDWEPFMQFMSQARINISVRAVTQPTVEEV</sequence>
<dbReference type="EMBL" id="HBEC01025254">
    <property type="protein sequence ID" value="CAD8292634.1"/>
    <property type="molecule type" value="Transcribed_RNA"/>
</dbReference>
<evidence type="ECO:0000313" key="9">
    <source>
        <dbReference type="EMBL" id="CAD8292634.1"/>
    </source>
</evidence>
<dbReference type="Pfam" id="PF13532">
    <property type="entry name" value="2OG-FeII_Oxy_2"/>
    <property type="match status" value="1"/>
</dbReference>
<evidence type="ECO:0000256" key="4">
    <source>
        <dbReference type="ARBA" id="ARBA00023002"/>
    </source>
</evidence>
<organism evidence="9">
    <name type="scientific">Chlamydomonas euryale</name>
    <dbReference type="NCBI Taxonomy" id="1486919"/>
    <lineage>
        <taxon>Eukaryota</taxon>
        <taxon>Viridiplantae</taxon>
        <taxon>Chlorophyta</taxon>
        <taxon>core chlorophytes</taxon>
        <taxon>Chlorophyceae</taxon>
        <taxon>CS clade</taxon>
        <taxon>Chlamydomonadales</taxon>
        <taxon>Chlamydomonadaceae</taxon>
        <taxon>Chlamydomonas</taxon>
    </lineage>
</organism>
<evidence type="ECO:0000256" key="2">
    <source>
        <dbReference type="ARBA" id="ARBA00022723"/>
    </source>
</evidence>
<feature type="region of interest" description="Disordered" evidence="7">
    <location>
        <begin position="1"/>
        <end position="47"/>
    </location>
</feature>
<evidence type="ECO:0000256" key="7">
    <source>
        <dbReference type="SAM" id="MobiDB-lite"/>
    </source>
</evidence>
<dbReference type="InterPro" id="IPR027450">
    <property type="entry name" value="AlkB-like"/>
</dbReference>
<dbReference type="SUPFAM" id="SSF51197">
    <property type="entry name" value="Clavaminate synthase-like"/>
    <property type="match status" value="1"/>
</dbReference>
<keyword evidence="3" id="KW-0223">Dioxygenase</keyword>
<feature type="binding site" evidence="6">
    <location>
        <position position="531"/>
    </location>
    <ligand>
        <name>Fe cation</name>
        <dbReference type="ChEBI" id="CHEBI:24875"/>
        <note>catalytic</note>
    </ligand>
</feature>
<protein>
    <recommendedName>
        <fullName evidence="8">Fe2OG dioxygenase domain-containing protein</fullName>
    </recommendedName>
</protein>
<keyword evidence="4" id="KW-0560">Oxidoreductase</keyword>
<dbReference type="PANTHER" id="PTHR16557:SF11">
    <property type="entry name" value="ALPHA-KETOGLUTARATE-DEPENDENT DIOXYGENASE ALKB"/>
    <property type="match status" value="1"/>
</dbReference>
<evidence type="ECO:0000256" key="1">
    <source>
        <dbReference type="ARBA" id="ARBA00007879"/>
    </source>
</evidence>
<comment type="cofactor">
    <cofactor evidence="6">
        <name>Fe(2+)</name>
        <dbReference type="ChEBI" id="CHEBI:29033"/>
    </cofactor>
    <text evidence="6">Binds 1 Fe(2+) ion per subunit.</text>
</comment>
<evidence type="ECO:0000256" key="5">
    <source>
        <dbReference type="ARBA" id="ARBA00023004"/>
    </source>
</evidence>
<dbReference type="PANTHER" id="PTHR16557">
    <property type="entry name" value="ALKYLATED DNA REPAIR PROTEIN ALKB-RELATED"/>
    <property type="match status" value="1"/>
</dbReference>
<dbReference type="GO" id="GO:0035513">
    <property type="term" value="P:oxidative RNA demethylation"/>
    <property type="evidence" value="ECO:0007669"/>
    <property type="project" value="TreeGrafter"/>
</dbReference>
<dbReference type="InterPro" id="IPR004574">
    <property type="entry name" value="Alkb"/>
</dbReference>
<dbReference type="InterPro" id="IPR005123">
    <property type="entry name" value="Oxoglu/Fe-dep_dioxygenase_dom"/>
</dbReference>
<evidence type="ECO:0000256" key="6">
    <source>
        <dbReference type="PIRSR" id="PIRSR604574-2"/>
    </source>
</evidence>
<dbReference type="GO" id="GO:0008198">
    <property type="term" value="F:ferrous iron binding"/>
    <property type="evidence" value="ECO:0007669"/>
    <property type="project" value="TreeGrafter"/>
</dbReference>
<evidence type="ECO:0000256" key="3">
    <source>
        <dbReference type="ARBA" id="ARBA00022964"/>
    </source>
</evidence>
<feature type="binding site" evidence="6">
    <location>
        <position position="585"/>
    </location>
    <ligand>
        <name>Fe cation</name>
        <dbReference type="ChEBI" id="CHEBI:24875"/>
        <note>catalytic</note>
    </ligand>
</feature>
<feature type="binding site" evidence="6">
    <location>
        <position position="529"/>
    </location>
    <ligand>
        <name>Fe cation</name>
        <dbReference type="ChEBI" id="CHEBI:24875"/>
        <note>catalytic</note>
    </ligand>
</feature>
<feature type="domain" description="Fe2OG dioxygenase" evidence="8">
    <location>
        <begin position="511"/>
        <end position="629"/>
    </location>
</feature>
<comment type="similarity">
    <text evidence="1">Belongs to the alkB family.</text>
</comment>
<dbReference type="GO" id="GO:0035515">
    <property type="term" value="F:oxidative RNA demethylase activity"/>
    <property type="evidence" value="ECO:0007669"/>
    <property type="project" value="TreeGrafter"/>
</dbReference>
<dbReference type="Gene3D" id="2.60.120.590">
    <property type="entry name" value="Alpha-ketoglutarate-dependent dioxygenase AlkB-like"/>
    <property type="match status" value="1"/>
</dbReference>
<proteinExistence type="inferred from homology"/>
<name>A0A7R9VE33_9CHLO</name>
<evidence type="ECO:0000259" key="8">
    <source>
        <dbReference type="PROSITE" id="PS51471"/>
    </source>
</evidence>
<dbReference type="GO" id="GO:0005737">
    <property type="term" value="C:cytoplasm"/>
    <property type="evidence" value="ECO:0007669"/>
    <property type="project" value="TreeGrafter"/>
</dbReference>